<evidence type="ECO:0000256" key="3">
    <source>
        <dbReference type="ARBA" id="ARBA00022833"/>
    </source>
</evidence>
<evidence type="ECO:0000313" key="6">
    <source>
        <dbReference type="EMBL" id="KAL3739607.1"/>
    </source>
</evidence>
<keyword evidence="1" id="KW-0479">Metal-binding</keyword>
<dbReference type="EMBL" id="JBJKBG010000005">
    <property type="protein sequence ID" value="KAL3739607.1"/>
    <property type="molecule type" value="Genomic_DNA"/>
</dbReference>
<accession>A0ABD3KJS6</accession>
<evidence type="ECO:0000256" key="2">
    <source>
        <dbReference type="ARBA" id="ARBA00022771"/>
    </source>
</evidence>
<reference evidence="6 7" key="1">
    <citation type="submission" date="2024-11" db="EMBL/GenBank/DDBJ databases">
        <title>Chromosome-level genome assembly of Eucalyptus globulus Labill. provides insights into its genome evolution.</title>
        <authorList>
            <person name="Li X."/>
        </authorList>
    </citation>
    <scope>NUCLEOTIDE SEQUENCE [LARGE SCALE GENOMIC DNA]</scope>
    <source>
        <strain evidence="6">CL2024</strain>
        <tissue evidence="6">Fresh tender leaves</tissue>
    </source>
</reference>
<feature type="domain" description="BED-type" evidence="5">
    <location>
        <begin position="885"/>
        <end position="939"/>
    </location>
</feature>
<dbReference type="SUPFAM" id="SSF53098">
    <property type="entry name" value="Ribonuclease H-like"/>
    <property type="match status" value="3"/>
</dbReference>
<dbReference type="InterPro" id="IPR007021">
    <property type="entry name" value="DUF659"/>
</dbReference>
<dbReference type="GO" id="GO:0008270">
    <property type="term" value="F:zinc ion binding"/>
    <property type="evidence" value="ECO:0007669"/>
    <property type="project" value="UniProtKB-KW"/>
</dbReference>
<evidence type="ECO:0000259" key="5">
    <source>
        <dbReference type="PROSITE" id="PS50808"/>
    </source>
</evidence>
<dbReference type="Proteomes" id="UP001634007">
    <property type="component" value="Unassembled WGS sequence"/>
</dbReference>
<dbReference type="PROSITE" id="PS50808">
    <property type="entry name" value="ZF_BED"/>
    <property type="match status" value="2"/>
</dbReference>
<evidence type="ECO:0000313" key="7">
    <source>
        <dbReference type="Proteomes" id="UP001634007"/>
    </source>
</evidence>
<dbReference type="Pfam" id="PF04937">
    <property type="entry name" value="DUF659"/>
    <property type="match status" value="2"/>
</dbReference>
<name>A0ABD3KJS6_EUCGL</name>
<keyword evidence="2 4" id="KW-0863">Zinc-finger</keyword>
<feature type="domain" description="BED-type" evidence="5">
    <location>
        <begin position="3"/>
        <end position="57"/>
    </location>
</feature>
<protein>
    <recommendedName>
        <fullName evidence="5">BED-type domain-containing protein</fullName>
    </recommendedName>
</protein>
<evidence type="ECO:0000256" key="4">
    <source>
        <dbReference type="PROSITE-ProRule" id="PRU00027"/>
    </source>
</evidence>
<dbReference type="PANTHER" id="PTHR32166:SF63">
    <property type="entry name" value="HAT TRANSPOSON SUPERFAMILY PROTEIN"/>
    <property type="match status" value="1"/>
</dbReference>
<evidence type="ECO:0000256" key="1">
    <source>
        <dbReference type="ARBA" id="ARBA00022723"/>
    </source>
</evidence>
<dbReference type="InterPro" id="IPR003656">
    <property type="entry name" value="Znf_BED"/>
</dbReference>
<comment type="caution">
    <text evidence="6">The sequence shown here is derived from an EMBL/GenBank/DDBJ whole genome shotgun (WGS) entry which is preliminary data.</text>
</comment>
<keyword evidence="3" id="KW-0862">Zinc</keyword>
<dbReference type="InterPro" id="IPR012337">
    <property type="entry name" value="RNaseH-like_sf"/>
</dbReference>
<dbReference type="PANTHER" id="PTHR32166">
    <property type="entry name" value="OSJNBA0013A04.12 PROTEIN"/>
    <property type="match status" value="1"/>
</dbReference>
<gene>
    <name evidence="6" type="ORF">ACJRO7_020940</name>
</gene>
<proteinExistence type="predicted"/>
<keyword evidence="7" id="KW-1185">Reference proteome</keyword>
<organism evidence="6 7">
    <name type="scientific">Eucalyptus globulus</name>
    <name type="common">Tasmanian blue gum</name>
    <dbReference type="NCBI Taxonomy" id="34317"/>
    <lineage>
        <taxon>Eukaryota</taxon>
        <taxon>Viridiplantae</taxon>
        <taxon>Streptophyta</taxon>
        <taxon>Embryophyta</taxon>
        <taxon>Tracheophyta</taxon>
        <taxon>Spermatophyta</taxon>
        <taxon>Magnoliopsida</taxon>
        <taxon>eudicotyledons</taxon>
        <taxon>Gunneridae</taxon>
        <taxon>Pentapetalae</taxon>
        <taxon>rosids</taxon>
        <taxon>malvids</taxon>
        <taxon>Myrtales</taxon>
        <taxon>Myrtaceae</taxon>
        <taxon>Myrtoideae</taxon>
        <taxon>Eucalypteae</taxon>
        <taxon>Eucalyptus</taxon>
    </lineage>
</organism>
<sequence>MVRKRDRFWEYVELLDGKFKCKFCDRKFAGGVPRVKSHLSGIKGGGIDICTKVPEDVRIAATEESPGLNKRAKAEACSGKIEETLLKMHISKDDVMPDKLLVKFILLNGEDVDIVRRPSFIDFVDAVAKHGSHYKLPCCSVIKTKLVPDLEKEIGEYVANVKKSWVRTGCTLINYVWQREKRSFMSIFAYSIEGVVLLNALEIPSSMLIFDLVEGIPYFVTREIGANNVTQYIIQNPGDCLEFMPNDDHTHVYVTGCVAHETQLLFEAINDAIPWIQKAFDQARAVVTKIHNHDGILSLTKQFTNYLGLKQSSTTEFYSNYYMLESIMRVESELRLLVSSSEWLSLGFEKDESSIEVGEIIRSSEFWSEGKEVLHALEPIFRVLCLVDGYGATFGLLYSAVEMADEAIRQIYMTNVPKYNFLLVLFEEWRGNIIRPIHAAAAFLNPAYMCGEKFIENDAMKNGMNIMLEKLVCVEEQKKFVQEMQLYRDKVPKLFTTMAKTMLGTYHPCDWWDYCGDVLPVLKKYAIRILSQPCSTSFCRQSLKAFETEKREPLMPAVMDDYQYLRTNALLMENFNTMKEKIRKPLDLEKLDELPNLAEFMNENFSRGLPNETKVPLSDEKLNCWSASARTDGGSEKHLRLHFITELPSSLLKGNMIRGGREAAIHVILEDSSTAVEMADEAIRHICETNVPRYHHLLTTFEEWLGDIIRPMHAAAAFLNPAYMCGEKFIENDAMKNGMNFMLEKLVGDWWDYYGDVLPVLKKYAIRILSQPCSTSFCRQSLSAFETARTEKREPLMPAVMDDYQYLRTNALLMENFNTMKREKMIGGAVRVEHGDLELLLLLAVAWGPASEVEHVRGGDIEKGVAIVHEQDQIRDVAKEVDMVRKRDRFWEYVELLDGKFKCNFCDRKFAGGIPRVKSHLSGIKGGGIDICTKVPEDVQIAATEASPGLNKRAKAEACSGKTEETSLKMHISKDDVMLDKLLVKFILFNGDDVDIVRRPSFIDFVNAVAKHGSHYKLPCCAVVKTKLVPDLQEEIGEYVANVKKSWVRTGCTLIINVWRREKRSFMYIFASSIEGVVLLNALEIPNDEFTSDLVEENSNFVTQENGANNFVQYITETDPREEIFFDIMPNDDLSHVYKTTCVGHKIQLLFEDIYCGISWIRKAFDQARAVVTKIHKHDGILSSMKQSTNYWRLEQSSTTTNFFSHYYMLQSIMRLETELRLLVSSSEWLSLGLEKDYSGIEVGEIIRSSEFWPEGKEVLHALEPIFRVLCLLDGSGATFGFLYAAVEVADEAIRLIFLSDWWDYCGDVLPVLKKYAIQILSQPCSTSFCWQSLIQRPCSTWFRWQSLSAFETAQTEKWEPFMPAVMDDYLYLRTNALLMQNFNTMKEKIRKPLDLEKLGWDDLELNIGIGRSQKDLMKRSFGAAQEIACSRVNDAVSVPAGCATCLRSCWWIAADGDSGAVVAEQVLDIHKFMSNQRTEMSPVLESEKFKENNAMKQGIDFILEKLVGGQEKAKFVQDMLLYRMKEPKLFNCTAMTMLQTSHPCDWWDFCGDDLPVLKKYAIQILGQPCSTSFCRLTLSALESAHIEKMSPCMRAMKEDYSRTNALLMENFNTMKEKIKKPLDLEKLGELPDRTEFINENFTHGLLNENKDPLSDGKLNCW</sequence>